<keyword evidence="3" id="KW-1185">Reference proteome</keyword>
<proteinExistence type="predicted"/>
<reference evidence="2 3" key="1">
    <citation type="journal article" date="2013" name="Curr. Biol.">
        <title>The Genome of the Foraminiferan Reticulomyxa filosa.</title>
        <authorList>
            <person name="Glockner G."/>
            <person name="Hulsmann N."/>
            <person name="Schleicher M."/>
            <person name="Noegel A.A."/>
            <person name="Eichinger L."/>
            <person name="Gallinger C."/>
            <person name="Pawlowski J."/>
            <person name="Sierra R."/>
            <person name="Euteneuer U."/>
            <person name="Pillet L."/>
            <person name="Moustafa A."/>
            <person name="Platzer M."/>
            <person name="Groth M."/>
            <person name="Szafranski K."/>
            <person name="Schliwa M."/>
        </authorList>
    </citation>
    <scope>NUCLEOTIDE SEQUENCE [LARGE SCALE GENOMIC DNA]</scope>
</reference>
<evidence type="ECO:0000256" key="1">
    <source>
        <dbReference type="SAM" id="Phobius"/>
    </source>
</evidence>
<keyword evidence="1" id="KW-0472">Membrane</keyword>
<dbReference type="SUPFAM" id="SSF48097">
    <property type="entry name" value="Regulator of G-protein signaling, RGS"/>
    <property type="match status" value="1"/>
</dbReference>
<comment type="caution">
    <text evidence="2">The sequence shown here is derived from an EMBL/GenBank/DDBJ whole genome shotgun (WGS) entry which is preliminary data.</text>
</comment>
<organism evidence="2 3">
    <name type="scientific">Reticulomyxa filosa</name>
    <dbReference type="NCBI Taxonomy" id="46433"/>
    <lineage>
        <taxon>Eukaryota</taxon>
        <taxon>Sar</taxon>
        <taxon>Rhizaria</taxon>
        <taxon>Retaria</taxon>
        <taxon>Foraminifera</taxon>
        <taxon>Monothalamids</taxon>
        <taxon>Reticulomyxidae</taxon>
        <taxon>Reticulomyxa</taxon>
    </lineage>
</organism>
<evidence type="ECO:0000313" key="2">
    <source>
        <dbReference type="EMBL" id="ETO18712.1"/>
    </source>
</evidence>
<dbReference type="EMBL" id="ASPP01014520">
    <property type="protein sequence ID" value="ETO18712.1"/>
    <property type="molecule type" value="Genomic_DNA"/>
</dbReference>
<feature type="transmembrane region" description="Helical" evidence="1">
    <location>
        <begin position="20"/>
        <end position="40"/>
    </location>
</feature>
<dbReference type="Gene3D" id="1.10.167.10">
    <property type="entry name" value="Regulator of G-protein Signalling 4, domain 2"/>
    <property type="match status" value="1"/>
</dbReference>
<dbReference type="Proteomes" id="UP000023152">
    <property type="component" value="Unassembled WGS sequence"/>
</dbReference>
<evidence type="ECO:0000313" key="3">
    <source>
        <dbReference type="Proteomes" id="UP000023152"/>
    </source>
</evidence>
<sequence>MGSNVTYPNIVWENYNVTILYVQVSWIAMLLISGILTVHWNENRMNLVQRLSISPPTSTSALEMLQNALAKSLPFKIKRSAPEEDRQQYKQRKVTLGNLLEYGKGYESFMLHLTRELSVENLLVITELVQMQRILLEFGYLNKDKPETHITDLNIPTDIEIPLALELGMLRTKLSSAPTSGSRKYGPILEAWVYIYKKYINAKGAPYMVNISWRIRASLSIHFNRAQPWLLNSGSSKQKVGEILSNVISVSIEAEVSSTPSENKVQSQMEEEFFELVRDLRFLVSEIFGNMNDSFARFQIYEIVSARSR</sequence>
<dbReference type="InterPro" id="IPR036305">
    <property type="entry name" value="RGS_sf"/>
</dbReference>
<keyword evidence="1" id="KW-1133">Transmembrane helix</keyword>
<dbReference type="InterPro" id="IPR044926">
    <property type="entry name" value="RGS_subdomain_2"/>
</dbReference>
<accession>X6N063</accession>
<protein>
    <submittedName>
        <fullName evidence="2">Uncharacterized protein</fullName>
    </submittedName>
</protein>
<dbReference type="AlphaFoldDB" id="X6N063"/>
<name>X6N063_RETFI</name>
<keyword evidence="1" id="KW-0812">Transmembrane</keyword>
<gene>
    <name evidence="2" type="ORF">RFI_18541</name>
</gene>